<dbReference type="EMBL" id="SWCO01000005">
    <property type="protein sequence ID" value="TKB03061.1"/>
    <property type="molecule type" value="Genomic_DNA"/>
</dbReference>
<comment type="caution">
    <text evidence="2">The sequence shown here is derived from an EMBL/GenBank/DDBJ whole genome shotgun (WGS) entry which is preliminary data.</text>
</comment>
<dbReference type="Gene3D" id="2.60.120.200">
    <property type="match status" value="1"/>
</dbReference>
<dbReference type="Pfam" id="PF08787">
    <property type="entry name" value="Alginate_lyase2"/>
    <property type="match status" value="1"/>
</dbReference>
<dbReference type="Proteomes" id="UP000305471">
    <property type="component" value="Unassembled WGS sequence"/>
</dbReference>
<dbReference type="InterPro" id="IPR014895">
    <property type="entry name" value="Alginate_lyase_2"/>
</dbReference>
<organism evidence="2 3">
    <name type="scientific">Alteromonas portus</name>
    <dbReference type="NCBI Taxonomy" id="2565549"/>
    <lineage>
        <taxon>Bacteria</taxon>
        <taxon>Pseudomonadati</taxon>
        <taxon>Pseudomonadota</taxon>
        <taxon>Gammaproteobacteria</taxon>
        <taxon>Alteromonadales</taxon>
        <taxon>Alteromonadaceae</taxon>
        <taxon>Alteromonas/Salinimonas group</taxon>
        <taxon>Alteromonas</taxon>
    </lineage>
</organism>
<evidence type="ECO:0000259" key="1">
    <source>
        <dbReference type="Pfam" id="PF08787"/>
    </source>
</evidence>
<accession>A0A4U0ZAE3</accession>
<gene>
    <name evidence="2" type="ORF">E5672_08375</name>
</gene>
<evidence type="ECO:0000313" key="3">
    <source>
        <dbReference type="Proteomes" id="UP000305471"/>
    </source>
</evidence>
<dbReference type="GO" id="GO:0016829">
    <property type="term" value="F:lyase activity"/>
    <property type="evidence" value="ECO:0007669"/>
    <property type="project" value="UniProtKB-KW"/>
</dbReference>
<feature type="domain" description="Alginate lyase 2" evidence="1">
    <location>
        <begin position="41"/>
        <end position="356"/>
    </location>
</feature>
<dbReference type="RefSeq" id="WP_136781786.1">
    <property type="nucleotide sequence ID" value="NZ_SWCO01000005.1"/>
</dbReference>
<reference evidence="2 3" key="1">
    <citation type="submission" date="2019-04" db="EMBL/GenBank/DDBJ databases">
        <title>Alteromonas portus sp. nov., an alginate lyase-excreting marine bacterium.</title>
        <authorList>
            <person name="Huang H."/>
            <person name="Mo K."/>
            <person name="Bao S."/>
        </authorList>
    </citation>
    <scope>NUCLEOTIDE SEQUENCE [LARGE SCALE GENOMIC DNA]</scope>
    <source>
        <strain evidence="2 3">HB161718</strain>
    </source>
</reference>
<proteinExistence type="predicted"/>
<dbReference type="AlphaFoldDB" id="A0A4U0ZAE3"/>
<keyword evidence="3" id="KW-1185">Reference proteome</keyword>
<dbReference type="PROSITE" id="PS51257">
    <property type="entry name" value="PROKAR_LIPOPROTEIN"/>
    <property type="match status" value="1"/>
</dbReference>
<dbReference type="OrthoDB" id="1113844at2"/>
<evidence type="ECO:0000313" key="2">
    <source>
        <dbReference type="EMBL" id="TKB03061.1"/>
    </source>
</evidence>
<dbReference type="SUPFAM" id="SSF49899">
    <property type="entry name" value="Concanavalin A-like lectins/glucanases"/>
    <property type="match status" value="1"/>
</dbReference>
<protein>
    <submittedName>
        <fullName evidence="2">Polysaccharide lyase family 7 protein</fullName>
    </submittedName>
</protein>
<name>A0A4U0ZAE3_9ALTE</name>
<dbReference type="InterPro" id="IPR013320">
    <property type="entry name" value="ConA-like_dom_sf"/>
</dbReference>
<keyword evidence="2" id="KW-0456">Lyase</keyword>
<sequence length="363" mass="40136">MKIRTPLVAANILITFTIVGCNGNALSEDKGDSDRVPGDKFDLSGWNIMLPVDEDGDGAADRVNNDALKHYQHNTFFYSDNNDNMVFVAPNKGFTSPTSTNTRSELRQIYTSENGQVPSYESPRNYFALTSTPNSENFAAIGGQMQATLKVNHVSLNAKYADKPPAYSVVVGQIHAAKLNDEKSEDAGFGWGNEPLKIYYKKYPNHETGTVFWNYERNLPESHPERIDIAYPVWGDGWNDDTDPGSEGIALGESFSYEINVYGDTMYLTFSAANHPTVKHQINLADNVDAKGSVDKHDDPIGYKNDWLFFKVGAYNQCSTKDAPTFRYPACPGTGNWEIDKKAGNYTSVSFSSLQLGDAVAPK</sequence>